<evidence type="ECO:0000256" key="5">
    <source>
        <dbReference type="RuleBase" id="RU361235"/>
    </source>
</evidence>
<dbReference type="GO" id="GO:0005615">
    <property type="term" value="C:extracellular space"/>
    <property type="evidence" value="ECO:0007669"/>
    <property type="project" value="TreeGrafter"/>
</dbReference>
<accession>A0AAD9J8H4</accession>
<dbReference type="GO" id="GO:0019695">
    <property type="term" value="P:choline metabolic process"/>
    <property type="evidence" value="ECO:0007669"/>
    <property type="project" value="TreeGrafter"/>
</dbReference>
<gene>
    <name evidence="7" type="ORF">LSH36_499g01062</name>
</gene>
<name>A0AAD9J8H4_9ANNE</name>
<dbReference type="PRINTS" id="PR00878">
    <property type="entry name" value="CHOLNESTRASE"/>
</dbReference>
<dbReference type="InterPro" id="IPR002018">
    <property type="entry name" value="CarbesteraseB"/>
</dbReference>
<evidence type="ECO:0000259" key="6">
    <source>
        <dbReference type="Pfam" id="PF00135"/>
    </source>
</evidence>
<dbReference type="InterPro" id="IPR019826">
    <property type="entry name" value="Carboxylesterase_B_AS"/>
</dbReference>
<dbReference type="EMBL" id="JAODUP010000499">
    <property type="protein sequence ID" value="KAK2148411.1"/>
    <property type="molecule type" value="Genomic_DNA"/>
</dbReference>
<evidence type="ECO:0000256" key="2">
    <source>
        <dbReference type="ARBA" id="ARBA00022487"/>
    </source>
</evidence>
<evidence type="ECO:0000256" key="1">
    <source>
        <dbReference type="ARBA" id="ARBA00005964"/>
    </source>
</evidence>
<dbReference type="FunFam" id="3.40.50.1820:FF:000029">
    <property type="entry name" value="Acetylcholinesterase"/>
    <property type="match status" value="1"/>
</dbReference>
<comment type="similarity">
    <text evidence="1 5">Belongs to the type-B carboxylesterase/lipase family.</text>
</comment>
<keyword evidence="8" id="KW-1185">Reference proteome</keyword>
<evidence type="ECO:0000313" key="8">
    <source>
        <dbReference type="Proteomes" id="UP001208570"/>
    </source>
</evidence>
<organism evidence="7 8">
    <name type="scientific">Paralvinella palmiformis</name>
    <dbReference type="NCBI Taxonomy" id="53620"/>
    <lineage>
        <taxon>Eukaryota</taxon>
        <taxon>Metazoa</taxon>
        <taxon>Spiralia</taxon>
        <taxon>Lophotrochozoa</taxon>
        <taxon>Annelida</taxon>
        <taxon>Polychaeta</taxon>
        <taxon>Sedentaria</taxon>
        <taxon>Canalipalpata</taxon>
        <taxon>Terebellida</taxon>
        <taxon>Terebelliformia</taxon>
        <taxon>Alvinellidae</taxon>
        <taxon>Paralvinella</taxon>
    </lineage>
</organism>
<dbReference type="GO" id="GO:0003990">
    <property type="term" value="F:acetylcholinesterase activity"/>
    <property type="evidence" value="ECO:0007669"/>
    <property type="project" value="TreeGrafter"/>
</dbReference>
<comment type="caution">
    <text evidence="7">The sequence shown here is derived from an EMBL/GenBank/DDBJ whole genome shotgun (WGS) entry which is preliminary data.</text>
</comment>
<keyword evidence="2" id="KW-0719">Serine esterase</keyword>
<evidence type="ECO:0000313" key="7">
    <source>
        <dbReference type="EMBL" id="KAK2148411.1"/>
    </source>
</evidence>
<dbReference type="Pfam" id="PF00135">
    <property type="entry name" value="COesterase"/>
    <property type="match status" value="1"/>
</dbReference>
<dbReference type="Gene3D" id="3.40.50.1820">
    <property type="entry name" value="alpha/beta hydrolase"/>
    <property type="match status" value="1"/>
</dbReference>
<reference evidence="7" key="1">
    <citation type="journal article" date="2023" name="Mol. Biol. Evol.">
        <title>Third-Generation Sequencing Reveals the Adaptive Role of the Epigenome in Three Deep-Sea Polychaetes.</title>
        <authorList>
            <person name="Perez M."/>
            <person name="Aroh O."/>
            <person name="Sun Y."/>
            <person name="Lan Y."/>
            <person name="Juniper S.K."/>
            <person name="Young C.R."/>
            <person name="Angers B."/>
            <person name="Qian P.Y."/>
        </authorList>
    </citation>
    <scope>NUCLEOTIDE SEQUENCE</scope>
    <source>
        <strain evidence="7">P08H-3</strain>
    </source>
</reference>
<dbReference type="InterPro" id="IPR050654">
    <property type="entry name" value="AChE-related_enzymes"/>
</dbReference>
<dbReference type="PANTHER" id="PTHR43918">
    <property type="entry name" value="ACETYLCHOLINESTERASE"/>
    <property type="match status" value="1"/>
</dbReference>
<dbReference type="EC" id="3.1.1.-" evidence="5"/>
<dbReference type="InterPro" id="IPR019819">
    <property type="entry name" value="Carboxylesterase_B_CS"/>
</dbReference>
<dbReference type="PROSITE" id="PS00941">
    <property type="entry name" value="CARBOXYLESTERASE_B_2"/>
    <property type="match status" value="1"/>
</dbReference>
<proteinExistence type="inferred from homology"/>
<dbReference type="GO" id="GO:0006581">
    <property type="term" value="P:acetylcholine catabolic process"/>
    <property type="evidence" value="ECO:0007669"/>
    <property type="project" value="TreeGrafter"/>
</dbReference>
<dbReference type="AlphaFoldDB" id="A0AAD9J8H4"/>
<dbReference type="PROSITE" id="PS00122">
    <property type="entry name" value="CARBOXYLESTERASE_B_1"/>
    <property type="match status" value="1"/>
</dbReference>
<dbReference type="PANTHER" id="PTHR43918:SF12">
    <property type="entry name" value="ACETYLCHOLINESTERASE 1"/>
    <property type="match status" value="1"/>
</dbReference>
<sequence>MAAKKRLIDEHLQAAHAHVRLQKSDALLAALAILCLLPVTSSGRDDLVRNTDKGRVRGIRYYLPKFGKAVDAFLGIPFAKPPTKHLRFRHPEPIEQWTGIRNATKLPNSCYQVPDKFFGDFYGSDVWNPTTRVSEDCLYINVWVPRTHPRIRKSAVMVWIYGGGFYSGTTTLNLYDGKILAAENEVIVVSIGYRVGALGFLTLGHPTAPGNSGLFDQLMGLEWVHNNIRNFGGDPDNITLFGESAGSVSVSLHLLSPLSRNKFQRAILQSGSANTAWATVTLDEGRRRSLELAFSYLGCKETDDMDAVAECLRKIGPQTLVEDQWVSRGVMQFPFLPVIDGTFLTESPMKSLERKSFKRCPILIGSNKNEGAWFIIYELTEFISLETKSMSREEFIFSMNHLFFYYPQYPQVNNRFGLDAVIFHYSNFLDPEDVDSNLHALDSAVGDNHLVCPLNEFAHAYASAGENVYMYYLTQRYSTNPWPPWMGDVSNSSSDILIDDGPVCFENDPNRIPGAHSLDEWPLHTPQGREYLEINTKYLNEPDKSKAIGRGPKAKNCAFWREYLPKLVGGTCEYCVTWL</sequence>
<dbReference type="InterPro" id="IPR000997">
    <property type="entry name" value="Cholinesterase"/>
</dbReference>
<dbReference type="GO" id="GO:0005886">
    <property type="term" value="C:plasma membrane"/>
    <property type="evidence" value="ECO:0007669"/>
    <property type="project" value="TreeGrafter"/>
</dbReference>
<dbReference type="InterPro" id="IPR029058">
    <property type="entry name" value="AB_hydrolase_fold"/>
</dbReference>
<keyword evidence="4" id="KW-1015">Disulfide bond</keyword>
<keyword evidence="3 5" id="KW-0378">Hydrolase</keyword>
<protein>
    <recommendedName>
        <fullName evidence="5">Carboxylic ester hydrolase</fullName>
        <ecNumber evidence="5">3.1.1.-</ecNumber>
    </recommendedName>
</protein>
<feature type="domain" description="Carboxylesterase type B" evidence="6">
    <location>
        <begin position="47"/>
        <end position="489"/>
    </location>
</feature>
<evidence type="ECO:0000256" key="3">
    <source>
        <dbReference type="ARBA" id="ARBA00022801"/>
    </source>
</evidence>
<dbReference type="SUPFAM" id="SSF53474">
    <property type="entry name" value="alpha/beta-Hydrolases"/>
    <property type="match status" value="1"/>
</dbReference>
<evidence type="ECO:0000256" key="4">
    <source>
        <dbReference type="ARBA" id="ARBA00023157"/>
    </source>
</evidence>
<dbReference type="Proteomes" id="UP001208570">
    <property type="component" value="Unassembled WGS sequence"/>
</dbReference>